<sequence length="85" mass="10228">MYFVKYHIFELAILYYVFVQIVIPRRQRSFVFGKFSSSIYFEAEQDTPSNIIYQETFNKLNLLTVPNRLFELSERHVRAGLTHFV</sequence>
<proteinExistence type="predicted"/>
<reference evidence="2 3" key="1">
    <citation type="journal article" date="2018" name="Sci. Rep.">
        <title>Genomic signatures of local adaptation to the degree of environmental predictability in rotifers.</title>
        <authorList>
            <person name="Franch-Gras L."/>
            <person name="Hahn C."/>
            <person name="Garcia-Roger E.M."/>
            <person name="Carmona M.J."/>
            <person name="Serra M."/>
            <person name="Gomez A."/>
        </authorList>
    </citation>
    <scope>NUCLEOTIDE SEQUENCE [LARGE SCALE GENOMIC DNA]</scope>
    <source>
        <strain evidence="2">HYR1</strain>
    </source>
</reference>
<comment type="caution">
    <text evidence="2">The sequence shown here is derived from an EMBL/GenBank/DDBJ whole genome shotgun (WGS) entry which is preliminary data.</text>
</comment>
<protein>
    <submittedName>
        <fullName evidence="2">Uncharacterized protein</fullName>
    </submittedName>
</protein>
<dbReference type="EMBL" id="REGN01001064">
    <property type="protein sequence ID" value="RNA37297.1"/>
    <property type="molecule type" value="Genomic_DNA"/>
</dbReference>
<feature type="transmembrane region" description="Helical" evidence="1">
    <location>
        <begin position="6"/>
        <end position="23"/>
    </location>
</feature>
<dbReference type="AlphaFoldDB" id="A0A3M7SNW5"/>
<dbReference type="Proteomes" id="UP000276133">
    <property type="component" value="Unassembled WGS sequence"/>
</dbReference>
<keyword evidence="1" id="KW-0472">Membrane</keyword>
<keyword evidence="1" id="KW-0812">Transmembrane</keyword>
<evidence type="ECO:0000313" key="3">
    <source>
        <dbReference type="Proteomes" id="UP000276133"/>
    </source>
</evidence>
<name>A0A3M7SNW5_BRAPC</name>
<keyword evidence="1" id="KW-1133">Transmembrane helix</keyword>
<evidence type="ECO:0000313" key="2">
    <source>
        <dbReference type="EMBL" id="RNA37297.1"/>
    </source>
</evidence>
<gene>
    <name evidence="2" type="ORF">BpHYR1_011233</name>
</gene>
<accession>A0A3M7SNW5</accession>
<organism evidence="2 3">
    <name type="scientific">Brachionus plicatilis</name>
    <name type="common">Marine rotifer</name>
    <name type="synonym">Brachionus muelleri</name>
    <dbReference type="NCBI Taxonomy" id="10195"/>
    <lineage>
        <taxon>Eukaryota</taxon>
        <taxon>Metazoa</taxon>
        <taxon>Spiralia</taxon>
        <taxon>Gnathifera</taxon>
        <taxon>Rotifera</taxon>
        <taxon>Eurotatoria</taxon>
        <taxon>Monogononta</taxon>
        <taxon>Pseudotrocha</taxon>
        <taxon>Ploima</taxon>
        <taxon>Brachionidae</taxon>
        <taxon>Brachionus</taxon>
    </lineage>
</organism>
<keyword evidence="3" id="KW-1185">Reference proteome</keyword>
<evidence type="ECO:0000256" key="1">
    <source>
        <dbReference type="SAM" id="Phobius"/>
    </source>
</evidence>